<organism evidence="1 2">
    <name type="scientific">Rhabditophanes sp. KR3021</name>
    <dbReference type="NCBI Taxonomy" id="114890"/>
    <lineage>
        <taxon>Eukaryota</taxon>
        <taxon>Metazoa</taxon>
        <taxon>Ecdysozoa</taxon>
        <taxon>Nematoda</taxon>
        <taxon>Chromadorea</taxon>
        <taxon>Rhabditida</taxon>
        <taxon>Tylenchina</taxon>
        <taxon>Panagrolaimomorpha</taxon>
        <taxon>Strongyloidoidea</taxon>
        <taxon>Alloionematidae</taxon>
        <taxon>Rhabditophanes</taxon>
    </lineage>
</organism>
<dbReference type="WBParaSite" id="RSKR_0000545800.1">
    <property type="protein sequence ID" value="RSKR_0000545800.1"/>
    <property type="gene ID" value="RSKR_0000545800"/>
</dbReference>
<accession>A0AC35TXK1</accession>
<protein>
    <submittedName>
        <fullName evidence="2">TIL domain-containing protein</fullName>
    </submittedName>
</protein>
<proteinExistence type="predicted"/>
<sequence length="193" mass="21596">MLLFILLPCFYSFAVLISSQEDSLDNTLDALNGTLNETLIAEIAQIIEPKVEPNTSCFFRRCHSRNHCTHKPPSPCPSCPTCPPQVTCPPPLPCPRCPDCICPACPPVPWPTRPPVPCPTRPPFPDVCDRCENNCKRNKLCPSGQFPKYHDGHCYCACDIERCDNFEEVCSRQRCLDGFKPTVCGDFCICKQC</sequence>
<reference evidence="2" key="1">
    <citation type="submission" date="2016-11" db="UniProtKB">
        <authorList>
            <consortium name="WormBaseParasite"/>
        </authorList>
    </citation>
    <scope>IDENTIFICATION</scope>
    <source>
        <strain evidence="2">KR3021</strain>
    </source>
</reference>
<evidence type="ECO:0000313" key="1">
    <source>
        <dbReference type="Proteomes" id="UP000095286"/>
    </source>
</evidence>
<evidence type="ECO:0000313" key="2">
    <source>
        <dbReference type="WBParaSite" id="RSKR_0000545800.1"/>
    </source>
</evidence>
<dbReference type="Proteomes" id="UP000095286">
    <property type="component" value="Unplaced"/>
</dbReference>
<name>A0AC35TXK1_9BILA</name>